<name>A0A2U1AGR7_9BACT</name>
<accession>A0A2U1AGR7</accession>
<evidence type="ECO:0000313" key="2">
    <source>
        <dbReference type="Proteomes" id="UP000245466"/>
    </source>
</evidence>
<reference evidence="1 2" key="1">
    <citation type="submission" date="2018-04" db="EMBL/GenBank/DDBJ databases">
        <title>Genomic Encyclopedia of Type Strains, Phase IV (KMG-IV): sequencing the most valuable type-strain genomes for metagenomic binning, comparative biology and taxonomic classification.</title>
        <authorList>
            <person name="Goeker M."/>
        </authorList>
    </citation>
    <scope>NUCLEOTIDE SEQUENCE [LARGE SCALE GENOMIC DNA]</scope>
    <source>
        <strain evidence="1 2">DSM 100231</strain>
    </source>
</reference>
<organism evidence="1 2">
    <name type="scientific">Pontibacter virosus</name>
    <dbReference type="NCBI Taxonomy" id="1765052"/>
    <lineage>
        <taxon>Bacteria</taxon>
        <taxon>Pseudomonadati</taxon>
        <taxon>Bacteroidota</taxon>
        <taxon>Cytophagia</taxon>
        <taxon>Cytophagales</taxon>
        <taxon>Hymenobacteraceae</taxon>
        <taxon>Pontibacter</taxon>
    </lineage>
</organism>
<comment type="caution">
    <text evidence="1">The sequence shown here is derived from an EMBL/GenBank/DDBJ whole genome shotgun (WGS) entry which is preliminary data.</text>
</comment>
<dbReference type="Proteomes" id="UP000245466">
    <property type="component" value="Unassembled WGS sequence"/>
</dbReference>
<protein>
    <submittedName>
        <fullName evidence="1">Uncharacterized protein</fullName>
    </submittedName>
</protein>
<sequence>MWRALNKQSWRKVAFPFIKPWIWFDEVWGVSSHNNMELVSFEAKSTNNKSPLCT</sequence>
<dbReference type="EMBL" id="QEKI01000036">
    <property type="protein sequence ID" value="PVY35564.1"/>
    <property type="molecule type" value="Genomic_DNA"/>
</dbReference>
<keyword evidence="2" id="KW-1185">Reference proteome</keyword>
<evidence type="ECO:0000313" key="1">
    <source>
        <dbReference type="EMBL" id="PVY35564.1"/>
    </source>
</evidence>
<gene>
    <name evidence="1" type="ORF">C8E01_1362</name>
</gene>
<proteinExistence type="predicted"/>
<dbReference type="AlphaFoldDB" id="A0A2U1AGR7"/>